<reference evidence="1" key="1">
    <citation type="submission" date="2022-03" db="EMBL/GenBank/DDBJ databases">
        <title>Genomic analyses of argali, domestic sheep and their hybrids provide insights into chromosomal evolution, heterosis and genetic basis of agronomic traits.</title>
        <authorList>
            <person name="Li M."/>
        </authorList>
    </citation>
    <scope>NUCLEOTIDE SEQUENCE</scope>
    <source>
        <strain evidence="1">F1 hybrid</strain>
    </source>
</reference>
<dbReference type="EMBL" id="CM043051">
    <property type="protein sequence ID" value="KAI4555628.1"/>
    <property type="molecule type" value="Genomic_DNA"/>
</dbReference>
<sequence length="105" mass="11601">MGWKLAAAAAVGEVNSQEEYMIYPVQGLVIPEVLVRTRSQAALSLLFSTILPVTGVEIHKHINSAPLWAVSTHGSTQMKECFFKFIYLAEACGIYFPDQEWNSGP</sequence>
<evidence type="ECO:0000313" key="1">
    <source>
        <dbReference type="EMBL" id="KAI4555628.1"/>
    </source>
</evidence>
<dbReference type="Proteomes" id="UP001057279">
    <property type="component" value="Linkage Group LG26"/>
</dbReference>
<proteinExistence type="predicted"/>
<organism evidence="1 2">
    <name type="scientific">Ovis ammon polii x Ovis aries</name>
    <dbReference type="NCBI Taxonomy" id="2918886"/>
    <lineage>
        <taxon>Eukaryota</taxon>
        <taxon>Metazoa</taxon>
        <taxon>Chordata</taxon>
        <taxon>Craniata</taxon>
        <taxon>Vertebrata</taxon>
        <taxon>Euteleostomi</taxon>
        <taxon>Mammalia</taxon>
        <taxon>Eutheria</taxon>
        <taxon>Laurasiatheria</taxon>
        <taxon>Artiodactyla</taxon>
        <taxon>Ruminantia</taxon>
        <taxon>Pecora</taxon>
        <taxon>Bovidae</taxon>
        <taxon>Caprinae</taxon>
        <taxon>Ovis</taxon>
    </lineage>
</organism>
<name>A0ACB9U3J4_9CETA</name>
<comment type="caution">
    <text evidence="1">The sequence shown here is derived from an EMBL/GenBank/DDBJ whole genome shotgun (WGS) entry which is preliminary data.</text>
</comment>
<gene>
    <name evidence="1" type="ORF">MJG53_019318</name>
</gene>
<protein>
    <submittedName>
        <fullName evidence="1">Uncharacterized protein</fullName>
    </submittedName>
</protein>
<accession>A0ACB9U3J4</accession>
<evidence type="ECO:0000313" key="2">
    <source>
        <dbReference type="Proteomes" id="UP001057279"/>
    </source>
</evidence>
<keyword evidence="2" id="KW-1185">Reference proteome</keyword>